<proteinExistence type="predicted"/>
<dbReference type="AlphaFoldDB" id="A0AAW2TAB1"/>
<comment type="caution">
    <text evidence="2">The sequence shown here is derived from an EMBL/GenBank/DDBJ whole genome shotgun (WGS) entry which is preliminary data.</text>
</comment>
<evidence type="ECO:0000313" key="2">
    <source>
        <dbReference type="EMBL" id="KAL0401449.1"/>
    </source>
</evidence>
<reference evidence="2" key="2">
    <citation type="journal article" date="2024" name="Plant">
        <title>Genomic evolution and insights into agronomic trait innovations of Sesamum species.</title>
        <authorList>
            <person name="Miao H."/>
            <person name="Wang L."/>
            <person name="Qu L."/>
            <person name="Liu H."/>
            <person name="Sun Y."/>
            <person name="Le M."/>
            <person name="Wang Q."/>
            <person name="Wei S."/>
            <person name="Zheng Y."/>
            <person name="Lin W."/>
            <person name="Duan Y."/>
            <person name="Cao H."/>
            <person name="Xiong S."/>
            <person name="Wang X."/>
            <person name="Wei L."/>
            <person name="Li C."/>
            <person name="Ma Q."/>
            <person name="Ju M."/>
            <person name="Zhao R."/>
            <person name="Li G."/>
            <person name="Mu C."/>
            <person name="Tian Q."/>
            <person name="Mei H."/>
            <person name="Zhang T."/>
            <person name="Gao T."/>
            <person name="Zhang H."/>
        </authorList>
    </citation>
    <scope>NUCLEOTIDE SEQUENCE</scope>
    <source>
        <strain evidence="2">KEN1</strain>
    </source>
</reference>
<organism evidence="2">
    <name type="scientific">Sesamum latifolium</name>
    <dbReference type="NCBI Taxonomy" id="2727402"/>
    <lineage>
        <taxon>Eukaryota</taxon>
        <taxon>Viridiplantae</taxon>
        <taxon>Streptophyta</taxon>
        <taxon>Embryophyta</taxon>
        <taxon>Tracheophyta</taxon>
        <taxon>Spermatophyta</taxon>
        <taxon>Magnoliopsida</taxon>
        <taxon>eudicotyledons</taxon>
        <taxon>Gunneridae</taxon>
        <taxon>Pentapetalae</taxon>
        <taxon>asterids</taxon>
        <taxon>lamiids</taxon>
        <taxon>Lamiales</taxon>
        <taxon>Pedaliaceae</taxon>
        <taxon>Sesamum</taxon>
    </lineage>
</organism>
<protein>
    <submittedName>
        <fullName evidence="2">Uncharacterized protein</fullName>
    </submittedName>
</protein>
<reference evidence="2" key="1">
    <citation type="submission" date="2020-06" db="EMBL/GenBank/DDBJ databases">
        <authorList>
            <person name="Li T."/>
            <person name="Hu X."/>
            <person name="Zhang T."/>
            <person name="Song X."/>
            <person name="Zhang H."/>
            <person name="Dai N."/>
            <person name="Sheng W."/>
            <person name="Hou X."/>
            <person name="Wei L."/>
        </authorList>
    </citation>
    <scope>NUCLEOTIDE SEQUENCE</scope>
    <source>
        <strain evidence="2">KEN1</strain>
        <tissue evidence="2">Leaf</tissue>
    </source>
</reference>
<name>A0AAW2TAB1_9LAMI</name>
<dbReference type="EMBL" id="JACGWN010000015">
    <property type="protein sequence ID" value="KAL0401449.1"/>
    <property type="molecule type" value="Genomic_DNA"/>
</dbReference>
<evidence type="ECO:0000256" key="1">
    <source>
        <dbReference type="SAM" id="MobiDB-lite"/>
    </source>
</evidence>
<sequence length="66" mass="7152">MRRVLRAQAERRNAEAEQGCPLPSKNASTGSEIVAETHSGRLASRGQPLRDAKACGPRVSDEHGHF</sequence>
<accession>A0AAW2TAB1</accession>
<feature type="region of interest" description="Disordered" evidence="1">
    <location>
        <begin position="1"/>
        <end position="66"/>
    </location>
</feature>
<gene>
    <name evidence="2" type="ORF">Slati_4174800</name>
</gene>
<feature type="compositionally biased region" description="Basic and acidic residues" evidence="1">
    <location>
        <begin position="48"/>
        <end position="66"/>
    </location>
</feature>